<protein>
    <submittedName>
        <fullName evidence="1">Type II toxin-antitoxin system PemK/MazF family toxin</fullName>
    </submittedName>
</protein>
<dbReference type="Proteomes" id="UP000678154">
    <property type="component" value="Chromosome"/>
</dbReference>
<keyword evidence="2" id="KW-1185">Reference proteome</keyword>
<reference evidence="1 2" key="1">
    <citation type="journal article" date="2016" name="J. Hazard. Mater.">
        <title>A newly isolated Pseudomonas putida S-1 strain for batch-mode-propanethiol degradation and continuous treatment of propanethiol-containing waste gas.</title>
        <authorList>
            <person name="Chen D.Z."/>
            <person name="Sun Y.M."/>
            <person name="Han L.M."/>
            <person name="Chen J."/>
            <person name="Ye J.X."/>
            <person name="Chen J.M."/>
        </authorList>
    </citation>
    <scope>NUCLEOTIDE SEQUENCE [LARGE SCALE GENOMIC DNA]</scope>
    <source>
        <strain evidence="1 2">S-1</strain>
    </source>
</reference>
<dbReference type="SUPFAM" id="SSF50118">
    <property type="entry name" value="Cell growth inhibitor/plasmid maintenance toxic component"/>
    <property type="match status" value="1"/>
</dbReference>
<name>A0ABX8DRU3_9PSED</name>
<sequence>MQTANTSQPLPSQGAIKRYHPLPAPGDIVYCWFPQASGEPGPKPRPALVIATSPTTHEVKVCFGTSKKTDKLYPGEFVIPKGDVGFPLSGLSYTTKFDMTRSEKLPFDDDWFKVAPGLTPETPAPKIGTLHPSYLSIARDAASVPPRTT</sequence>
<evidence type="ECO:0000313" key="1">
    <source>
        <dbReference type="EMBL" id="QVL18962.1"/>
    </source>
</evidence>
<dbReference type="Gene3D" id="2.30.30.110">
    <property type="match status" value="1"/>
</dbReference>
<dbReference type="RefSeq" id="WP_213606602.1">
    <property type="nucleotide sequence ID" value="NZ_CP074676.1"/>
</dbReference>
<dbReference type="InterPro" id="IPR011067">
    <property type="entry name" value="Plasmid_toxin/cell-grow_inhib"/>
</dbReference>
<dbReference type="InterPro" id="IPR003477">
    <property type="entry name" value="PemK-like"/>
</dbReference>
<organism evidence="1 2">
    <name type="scientific">Pseudomonas qingdaonensis</name>
    <dbReference type="NCBI Taxonomy" id="2056231"/>
    <lineage>
        <taxon>Bacteria</taxon>
        <taxon>Pseudomonadati</taxon>
        <taxon>Pseudomonadota</taxon>
        <taxon>Gammaproteobacteria</taxon>
        <taxon>Pseudomonadales</taxon>
        <taxon>Pseudomonadaceae</taxon>
        <taxon>Pseudomonas</taxon>
    </lineage>
</organism>
<dbReference type="EMBL" id="CP074676">
    <property type="protein sequence ID" value="QVL18962.1"/>
    <property type="molecule type" value="Genomic_DNA"/>
</dbReference>
<proteinExistence type="predicted"/>
<dbReference type="Pfam" id="PF02452">
    <property type="entry name" value="PemK_toxin"/>
    <property type="match status" value="1"/>
</dbReference>
<accession>A0ABX8DRU3</accession>
<dbReference type="GeneID" id="87483954"/>
<gene>
    <name evidence="1" type="ORF">KH389_27000</name>
</gene>
<evidence type="ECO:0000313" key="2">
    <source>
        <dbReference type="Proteomes" id="UP000678154"/>
    </source>
</evidence>